<reference evidence="20" key="1">
    <citation type="submission" date="2015-01" db="EMBL/GenBank/DDBJ databases">
        <title>Transcriptome Assembly of Fopius arisanus.</title>
        <authorList>
            <person name="Geib S."/>
        </authorList>
    </citation>
    <scope>NUCLEOTIDE SEQUENCE</scope>
</reference>
<comment type="similarity">
    <text evidence="2">Belongs to the class-I aminoacyl-tRNA synthetase family.</text>
</comment>
<comment type="function">
    <text evidence="13">In addition to its role as an aminoacyl-tRNA synthetase, has also cysteine persulfide synthase activity. Produces reactive persulfide species such as cysteine persulfide (CysSSH) from substrate cysteine and mediate direct incorporation of CysSSH into proteins during translations, resulting in protein persulfides and polysulfides. CysSSHs behave as potent antioxidants and cellular protectants.</text>
</comment>
<feature type="domain" description="tRNA synthetases class I catalytic" evidence="19">
    <location>
        <begin position="56"/>
        <end position="345"/>
    </location>
</feature>
<dbReference type="GO" id="GO:0006423">
    <property type="term" value="P:cysteinyl-tRNA aminoacylation"/>
    <property type="evidence" value="ECO:0007669"/>
    <property type="project" value="InterPro"/>
</dbReference>
<comment type="cofactor">
    <cofactor evidence="1">
        <name>Zn(2+)</name>
        <dbReference type="ChEBI" id="CHEBI:29105"/>
    </cofactor>
</comment>
<keyword evidence="10" id="KW-0030">Aminoacyl-tRNA synthetase</keyword>
<comment type="catalytic activity">
    <reaction evidence="16">
        <text>S-sulfanyl-L-cysteine + L-cysteine = S-disulfanyl-L-cysteine + L-alanine</text>
        <dbReference type="Rhea" id="RHEA:78627"/>
        <dbReference type="ChEBI" id="CHEBI:35235"/>
        <dbReference type="ChEBI" id="CHEBI:57972"/>
        <dbReference type="ChEBI" id="CHEBI:58591"/>
        <dbReference type="ChEBI" id="CHEBI:229465"/>
    </reaction>
    <physiologicalReaction direction="left-to-right" evidence="16">
        <dbReference type="Rhea" id="RHEA:78628"/>
    </physiologicalReaction>
</comment>
<dbReference type="EC" id="6.1.1.16" evidence="3"/>
<keyword evidence="4" id="KW-0436">Ligase</keyword>
<dbReference type="HAMAP" id="MF_00041">
    <property type="entry name" value="Cys_tRNA_synth"/>
    <property type="match status" value="1"/>
</dbReference>
<evidence type="ECO:0000256" key="13">
    <source>
        <dbReference type="ARBA" id="ARBA00045476"/>
    </source>
</evidence>
<dbReference type="GO" id="GO:0046872">
    <property type="term" value="F:metal ion binding"/>
    <property type="evidence" value="ECO:0007669"/>
    <property type="project" value="UniProtKB-KW"/>
</dbReference>
<evidence type="ECO:0000256" key="17">
    <source>
        <dbReference type="ARBA" id="ARBA00048609"/>
    </source>
</evidence>
<comment type="catalytic activity">
    <reaction evidence="14">
        <text>S-disulfanyl-L-cysteine + tRNA(Cys) + ATP = (S)-disulfanyl-L-cysteinyl-tRNA(Cys) + AMP + diphosphate</text>
        <dbReference type="Rhea" id="RHEA:78651"/>
        <dbReference type="Rhea" id="RHEA-COMP:9661"/>
        <dbReference type="Rhea" id="RHEA-COMP:19120"/>
        <dbReference type="ChEBI" id="CHEBI:30616"/>
        <dbReference type="ChEBI" id="CHEBI:33019"/>
        <dbReference type="ChEBI" id="CHEBI:78442"/>
        <dbReference type="ChEBI" id="CHEBI:229465"/>
        <dbReference type="ChEBI" id="CHEBI:229521"/>
        <dbReference type="ChEBI" id="CHEBI:456215"/>
    </reaction>
    <physiologicalReaction direction="left-to-right" evidence="14">
        <dbReference type="Rhea" id="RHEA:78652"/>
    </physiologicalReaction>
</comment>
<keyword evidence="7" id="KW-0862">Zinc</keyword>
<dbReference type="PRINTS" id="PR00983">
    <property type="entry name" value="TRNASYNTHCYS"/>
</dbReference>
<evidence type="ECO:0000256" key="18">
    <source>
        <dbReference type="ARBA" id="ARBA00049046"/>
    </source>
</evidence>
<dbReference type="PANTHER" id="PTHR10890:SF27">
    <property type="entry name" value="CYSTEINE--TRNA LIGASE, MITOCHONDRIAL-RELATED"/>
    <property type="match status" value="1"/>
</dbReference>
<evidence type="ECO:0000256" key="12">
    <source>
        <dbReference type="ARBA" id="ARBA00043868"/>
    </source>
</evidence>
<protein>
    <recommendedName>
        <fullName evidence="3">cysteine--tRNA ligase</fullName>
        <ecNumber evidence="3">6.1.1.16</ecNumber>
    </recommendedName>
    <alternativeName>
        <fullName evidence="11">Cysteinyl-tRNA synthetase</fullName>
    </alternativeName>
</protein>
<dbReference type="CDD" id="cd00672">
    <property type="entry name" value="CysRS_core"/>
    <property type="match status" value="1"/>
</dbReference>
<organism evidence="20">
    <name type="scientific">Fopius arisanus</name>
    <dbReference type="NCBI Taxonomy" id="64838"/>
    <lineage>
        <taxon>Eukaryota</taxon>
        <taxon>Metazoa</taxon>
        <taxon>Ecdysozoa</taxon>
        <taxon>Arthropoda</taxon>
        <taxon>Hexapoda</taxon>
        <taxon>Insecta</taxon>
        <taxon>Pterygota</taxon>
        <taxon>Neoptera</taxon>
        <taxon>Endopterygota</taxon>
        <taxon>Hymenoptera</taxon>
        <taxon>Apocrita</taxon>
        <taxon>Ichneumonoidea</taxon>
        <taxon>Braconidae</taxon>
        <taxon>Opiinae</taxon>
        <taxon>Fopius</taxon>
    </lineage>
</organism>
<evidence type="ECO:0000256" key="7">
    <source>
        <dbReference type="ARBA" id="ARBA00022833"/>
    </source>
</evidence>
<evidence type="ECO:0000313" key="20">
    <source>
        <dbReference type="EMBL" id="JAG82194.1"/>
    </source>
</evidence>
<dbReference type="Gene3D" id="1.20.120.1910">
    <property type="entry name" value="Cysteine-tRNA ligase, C-terminal anti-codon recognition domain"/>
    <property type="match status" value="1"/>
</dbReference>
<name>A0A0C9RGX4_9HYME</name>
<dbReference type="FunFam" id="3.40.50.620:FF:000027">
    <property type="entry name" value="Cysteine--tRNA ligase, cytoplasmic"/>
    <property type="match status" value="1"/>
</dbReference>
<comment type="catalytic activity">
    <reaction evidence="18">
        <text>tRNA(Cys) + L-cysteine + ATP = L-cysteinyl-tRNA(Cys) + AMP + diphosphate</text>
        <dbReference type="Rhea" id="RHEA:17773"/>
        <dbReference type="Rhea" id="RHEA-COMP:9661"/>
        <dbReference type="Rhea" id="RHEA-COMP:9679"/>
        <dbReference type="ChEBI" id="CHEBI:30616"/>
        <dbReference type="ChEBI" id="CHEBI:33019"/>
        <dbReference type="ChEBI" id="CHEBI:35235"/>
        <dbReference type="ChEBI" id="CHEBI:78442"/>
        <dbReference type="ChEBI" id="CHEBI:78517"/>
        <dbReference type="ChEBI" id="CHEBI:456215"/>
        <dbReference type="EC" id="6.1.1.16"/>
    </reaction>
    <physiologicalReaction direction="right-to-left" evidence="18">
        <dbReference type="Rhea" id="RHEA:17775"/>
    </physiologicalReaction>
</comment>
<dbReference type="NCBIfam" id="TIGR00435">
    <property type="entry name" value="cysS"/>
    <property type="match status" value="1"/>
</dbReference>
<dbReference type="InterPro" id="IPR009080">
    <property type="entry name" value="tRNAsynth_Ia_anticodon-bd"/>
</dbReference>
<evidence type="ECO:0000256" key="4">
    <source>
        <dbReference type="ARBA" id="ARBA00022598"/>
    </source>
</evidence>
<evidence type="ECO:0000256" key="11">
    <source>
        <dbReference type="ARBA" id="ARBA00031499"/>
    </source>
</evidence>
<comment type="catalytic activity">
    <reaction evidence="17">
        <text>S-sulfanyl-L-cysteine + tRNA(Cys) + ATP = (S)-sulfanyl-L-cysteinyl-tRNA(Cys) + AMP + diphosphate</text>
        <dbReference type="Rhea" id="RHEA:78647"/>
        <dbReference type="Rhea" id="RHEA-COMP:9661"/>
        <dbReference type="Rhea" id="RHEA-COMP:19119"/>
        <dbReference type="ChEBI" id="CHEBI:30616"/>
        <dbReference type="ChEBI" id="CHEBI:33019"/>
        <dbReference type="ChEBI" id="CHEBI:58591"/>
        <dbReference type="ChEBI" id="CHEBI:78442"/>
        <dbReference type="ChEBI" id="CHEBI:229520"/>
        <dbReference type="ChEBI" id="CHEBI:456215"/>
    </reaction>
    <physiologicalReaction direction="left-to-right" evidence="17">
        <dbReference type="Rhea" id="RHEA:78648"/>
    </physiologicalReaction>
</comment>
<dbReference type="GO" id="GO:0005524">
    <property type="term" value="F:ATP binding"/>
    <property type="evidence" value="ECO:0007669"/>
    <property type="project" value="UniProtKB-KW"/>
</dbReference>
<evidence type="ECO:0000256" key="10">
    <source>
        <dbReference type="ARBA" id="ARBA00023146"/>
    </source>
</evidence>
<dbReference type="InterPro" id="IPR032678">
    <property type="entry name" value="tRNA-synt_1_cat_dom"/>
</dbReference>
<gene>
    <name evidence="20" type="primary">CARS2</name>
    <name evidence="20" type="ORF">g.68274</name>
</gene>
<evidence type="ECO:0000259" key="19">
    <source>
        <dbReference type="Pfam" id="PF01406"/>
    </source>
</evidence>
<dbReference type="AlphaFoldDB" id="A0A0C9RGX4"/>
<dbReference type="InterPro" id="IPR014729">
    <property type="entry name" value="Rossmann-like_a/b/a_fold"/>
</dbReference>
<evidence type="ECO:0000256" key="5">
    <source>
        <dbReference type="ARBA" id="ARBA00022723"/>
    </source>
</evidence>
<dbReference type="InterPro" id="IPR015803">
    <property type="entry name" value="Cys-tRNA-ligase"/>
</dbReference>
<dbReference type="Gene3D" id="3.40.50.620">
    <property type="entry name" value="HUPs"/>
    <property type="match status" value="1"/>
</dbReference>
<dbReference type="InterPro" id="IPR024909">
    <property type="entry name" value="Cys-tRNA/MSH_ligase"/>
</dbReference>
<dbReference type="EMBL" id="GBYB01012427">
    <property type="protein sequence ID" value="JAG82194.1"/>
    <property type="molecule type" value="Transcribed_RNA"/>
</dbReference>
<comment type="catalytic activity">
    <reaction evidence="15">
        <text>2 L-cysteine = S-sulfanyl-L-cysteine + L-alanine</text>
        <dbReference type="Rhea" id="RHEA:78543"/>
        <dbReference type="ChEBI" id="CHEBI:35235"/>
        <dbReference type="ChEBI" id="CHEBI:57972"/>
        <dbReference type="ChEBI" id="CHEBI:58591"/>
    </reaction>
    <physiologicalReaction direction="left-to-right" evidence="15">
        <dbReference type="Rhea" id="RHEA:78544"/>
    </physiologicalReaction>
</comment>
<sequence>MKLHLKLMRVWGRQFHQEVKTKVDPVWVKPVGYETEISVYNPIVKKKVPLILKNYKTATWYLCGPTVYDSAHIGHACSYIRFDIIRRILSNFFSISVLPVMGITNIDDKIILHSQGSSKFSSWHHLSKHYEQEFLSEMSQLNVLPPYLYCRVTDYIPEIINFISNLITKEFAYKSTDSSIYFNTSKCPSYGKLRKPDENVNTASTKLSPFDFALWKAAKTNEPFWDSPWGPGRPGWHIECSAMASITLGDNIDIHSGGIDLSFPHHENEEAQSCCYHQTSQWVNYWLHSGLLHLEDNKMSKSLQNTITIKELLENFTANQFRLLCLCTHYRSNIDFSHEAMEKAVALMKKFEYFQSDCRHYVSGTFPPVIIDSSAIYSKLRQVEENILEALKNDFGTPRVVDELGELVGVVNKGFNSRIQEGSEVRETSCIATVAVYVERILNDLGIRIGEEAVKDVGDSAKFRDVVDDLVKFRMIVRNTALEASVKDKQLLGACDDVRKSLANYGVKVKDYKNTSTWTFINE</sequence>
<evidence type="ECO:0000256" key="6">
    <source>
        <dbReference type="ARBA" id="ARBA00022741"/>
    </source>
</evidence>
<accession>A0A0C9RGX4</accession>
<comment type="function">
    <text evidence="12">Mitochondrial cysteine-specific aminoacyl-tRNA synthetase that catalyzes the ATP-dependent ligation of cysteine to tRNA(Cys).</text>
</comment>
<evidence type="ECO:0000256" key="14">
    <source>
        <dbReference type="ARBA" id="ARBA00047499"/>
    </source>
</evidence>
<keyword evidence="9" id="KW-0648">Protein biosynthesis</keyword>
<evidence type="ECO:0000256" key="16">
    <source>
        <dbReference type="ARBA" id="ARBA00047731"/>
    </source>
</evidence>
<keyword evidence="6" id="KW-0547">Nucleotide-binding</keyword>
<evidence type="ECO:0000256" key="2">
    <source>
        <dbReference type="ARBA" id="ARBA00005594"/>
    </source>
</evidence>
<evidence type="ECO:0000256" key="9">
    <source>
        <dbReference type="ARBA" id="ARBA00022917"/>
    </source>
</evidence>
<dbReference type="SUPFAM" id="SSF52374">
    <property type="entry name" value="Nucleotidylyl transferase"/>
    <property type="match status" value="1"/>
</dbReference>
<dbReference type="SUPFAM" id="SSF47323">
    <property type="entry name" value="Anticodon-binding domain of a subclass of class I aminoacyl-tRNA synthetases"/>
    <property type="match status" value="1"/>
</dbReference>
<keyword evidence="8" id="KW-0067">ATP-binding</keyword>
<evidence type="ECO:0000256" key="8">
    <source>
        <dbReference type="ARBA" id="ARBA00022840"/>
    </source>
</evidence>
<proteinExistence type="inferred from homology"/>
<dbReference type="GO" id="GO:0005737">
    <property type="term" value="C:cytoplasm"/>
    <property type="evidence" value="ECO:0007669"/>
    <property type="project" value="TreeGrafter"/>
</dbReference>
<evidence type="ECO:0000256" key="3">
    <source>
        <dbReference type="ARBA" id="ARBA00012832"/>
    </source>
</evidence>
<keyword evidence="5" id="KW-0479">Metal-binding</keyword>
<evidence type="ECO:0000256" key="15">
    <source>
        <dbReference type="ARBA" id="ARBA00047548"/>
    </source>
</evidence>
<dbReference type="GO" id="GO:0004817">
    <property type="term" value="F:cysteine-tRNA ligase activity"/>
    <property type="evidence" value="ECO:0007669"/>
    <property type="project" value="UniProtKB-EC"/>
</dbReference>
<evidence type="ECO:0000256" key="1">
    <source>
        <dbReference type="ARBA" id="ARBA00001947"/>
    </source>
</evidence>
<dbReference type="PANTHER" id="PTHR10890">
    <property type="entry name" value="CYSTEINYL-TRNA SYNTHETASE"/>
    <property type="match status" value="1"/>
</dbReference>
<dbReference type="Pfam" id="PF01406">
    <property type="entry name" value="tRNA-synt_1e"/>
    <property type="match status" value="1"/>
</dbReference>